<dbReference type="InterPro" id="IPR001461">
    <property type="entry name" value="Aspartic_peptidase_A1"/>
</dbReference>
<dbReference type="Proteomes" id="UP000504634">
    <property type="component" value="Unplaced"/>
</dbReference>
<dbReference type="RefSeq" id="XP_030369456.1">
    <property type="nucleotide sequence ID" value="XM_030513596.1"/>
</dbReference>
<dbReference type="Gene3D" id="2.40.70.10">
    <property type="entry name" value="Acid Proteases"/>
    <property type="match status" value="2"/>
</dbReference>
<evidence type="ECO:0000256" key="7">
    <source>
        <dbReference type="RuleBase" id="RU000454"/>
    </source>
</evidence>
<dbReference type="GO" id="GO:0005764">
    <property type="term" value="C:lysosome"/>
    <property type="evidence" value="ECO:0007669"/>
    <property type="project" value="TreeGrafter"/>
</dbReference>
<protein>
    <submittedName>
        <fullName evidence="11">Aspartic proteinase oryzasin-1-like</fullName>
    </submittedName>
</protein>
<feature type="chain" id="PRO_5027047473" evidence="8">
    <location>
        <begin position="18"/>
        <end position="372"/>
    </location>
</feature>
<dbReference type="FunFam" id="2.40.70.10:FF:000115">
    <property type="entry name" value="Lysosomal aspartic protease"/>
    <property type="match status" value="1"/>
</dbReference>
<keyword evidence="4 7" id="KW-0378">Hydrolase</keyword>
<evidence type="ECO:0000259" key="9">
    <source>
        <dbReference type="PROSITE" id="PS51767"/>
    </source>
</evidence>
<feature type="signal peptide" evidence="8">
    <location>
        <begin position="1"/>
        <end position="17"/>
    </location>
</feature>
<dbReference type="GO" id="GO:0004190">
    <property type="term" value="F:aspartic-type endopeptidase activity"/>
    <property type="evidence" value="ECO:0007669"/>
    <property type="project" value="UniProtKB-KW"/>
</dbReference>
<feature type="active site" evidence="5">
    <location>
        <position position="76"/>
    </location>
</feature>
<dbReference type="GeneID" id="115620389"/>
<keyword evidence="2 7" id="KW-0645">Protease</keyword>
<dbReference type="InterPro" id="IPR033121">
    <property type="entry name" value="PEPTIDASE_A1"/>
</dbReference>
<dbReference type="Pfam" id="PF00026">
    <property type="entry name" value="Asp"/>
    <property type="match status" value="1"/>
</dbReference>
<keyword evidence="10" id="KW-1185">Reference proteome</keyword>
<evidence type="ECO:0000256" key="5">
    <source>
        <dbReference type="PIRSR" id="PIRSR601461-1"/>
    </source>
</evidence>
<accession>A0A6J2SY02</accession>
<keyword evidence="8" id="KW-0732">Signal</keyword>
<proteinExistence type="inferred from homology"/>
<gene>
    <name evidence="11" type="primary">LOC115620389</name>
</gene>
<evidence type="ECO:0000256" key="6">
    <source>
        <dbReference type="PIRSR" id="PIRSR601461-2"/>
    </source>
</evidence>
<dbReference type="PROSITE" id="PS00141">
    <property type="entry name" value="ASP_PROTEASE"/>
    <property type="match status" value="1"/>
</dbReference>
<evidence type="ECO:0000313" key="10">
    <source>
        <dbReference type="Proteomes" id="UP000504634"/>
    </source>
</evidence>
<evidence type="ECO:0000256" key="2">
    <source>
        <dbReference type="ARBA" id="ARBA00022670"/>
    </source>
</evidence>
<comment type="similarity">
    <text evidence="1 7">Belongs to the peptidase A1 family.</text>
</comment>
<evidence type="ECO:0000313" key="11">
    <source>
        <dbReference type="RefSeq" id="XP_030369456.1"/>
    </source>
</evidence>
<reference evidence="11" key="1">
    <citation type="submission" date="2025-08" db="UniProtKB">
        <authorList>
            <consortium name="RefSeq"/>
        </authorList>
    </citation>
    <scope>IDENTIFICATION</scope>
    <source>
        <strain evidence="11">11010-0011.00</strain>
        <tissue evidence="11">Whole body</tissue>
    </source>
</reference>
<dbReference type="InterPro" id="IPR021109">
    <property type="entry name" value="Peptidase_aspartic_dom_sf"/>
</dbReference>
<keyword evidence="6" id="KW-1015">Disulfide bond</keyword>
<organism evidence="10 11">
    <name type="scientific">Drosophila lebanonensis</name>
    <name type="common">Fruit fly</name>
    <name type="synonym">Scaptodrosophila lebanonensis</name>
    <dbReference type="NCBI Taxonomy" id="7225"/>
    <lineage>
        <taxon>Eukaryota</taxon>
        <taxon>Metazoa</taxon>
        <taxon>Ecdysozoa</taxon>
        <taxon>Arthropoda</taxon>
        <taxon>Hexapoda</taxon>
        <taxon>Insecta</taxon>
        <taxon>Pterygota</taxon>
        <taxon>Neoptera</taxon>
        <taxon>Endopterygota</taxon>
        <taxon>Diptera</taxon>
        <taxon>Brachycera</taxon>
        <taxon>Muscomorpha</taxon>
        <taxon>Ephydroidea</taxon>
        <taxon>Drosophilidae</taxon>
        <taxon>Scaptodrosophila</taxon>
    </lineage>
</organism>
<dbReference type="SUPFAM" id="SSF50630">
    <property type="entry name" value="Acid proteases"/>
    <property type="match status" value="1"/>
</dbReference>
<feature type="disulfide bond" evidence="6">
    <location>
        <begin position="89"/>
        <end position="96"/>
    </location>
</feature>
<dbReference type="OrthoDB" id="15189at2759"/>
<sequence>MLRSMWVIHCLLGFSSGISRVLRIPLQVQQRQSSFESFLSSNSSTQTLLLNNRENLEYYGSVGMGTPPQTFKVLFDTGSANTWLPSSNCPRSNKACHQHTRYEAAKSKSHVRQGQSFLLRYGAGTVSGFLSQDTLNVGGVQLPNLVFGEVVYHQQEIFASVTFDGIVGLGMDRIAWHNTTPFLTQLCQQQLLPSCIFSVFLRREEGEVQGGELILGGIDTSRFTGALQYVPLSDTGYWQFEMDGVYVGQRKIAGTVSTIVDTGTSLMLVPISFYQTLVSTIDPHGLSSSLAQACVFEKLPDIVLVIGGVKFVLSPTDYLLEKQTKSGRMICVSGIIPIDLSYWVLGDVFLGRYYSVYDREKLRIGFATAVQD</sequence>
<dbReference type="PANTHER" id="PTHR47966:SF51">
    <property type="entry name" value="BETA-SITE APP-CLEAVING ENZYME, ISOFORM A-RELATED"/>
    <property type="match status" value="1"/>
</dbReference>
<dbReference type="PRINTS" id="PR00792">
    <property type="entry name" value="PEPSIN"/>
</dbReference>
<feature type="active site" evidence="5">
    <location>
        <position position="261"/>
    </location>
</feature>
<dbReference type="PROSITE" id="PS51767">
    <property type="entry name" value="PEPTIDASE_A1"/>
    <property type="match status" value="1"/>
</dbReference>
<feature type="domain" description="Peptidase A1" evidence="9">
    <location>
        <begin position="58"/>
        <end position="367"/>
    </location>
</feature>
<name>A0A6J2SY02_DROLE</name>
<keyword evidence="3 7" id="KW-0064">Aspartyl protease</keyword>
<evidence type="ECO:0000256" key="3">
    <source>
        <dbReference type="ARBA" id="ARBA00022750"/>
    </source>
</evidence>
<dbReference type="InterPro" id="IPR001969">
    <property type="entry name" value="Aspartic_peptidase_AS"/>
</dbReference>
<dbReference type="GO" id="GO:0006508">
    <property type="term" value="P:proteolysis"/>
    <property type="evidence" value="ECO:0007669"/>
    <property type="project" value="UniProtKB-KW"/>
</dbReference>
<evidence type="ECO:0000256" key="4">
    <source>
        <dbReference type="ARBA" id="ARBA00022801"/>
    </source>
</evidence>
<evidence type="ECO:0000256" key="8">
    <source>
        <dbReference type="SAM" id="SignalP"/>
    </source>
</evidence>
<dbReference type="AlphaFoldDB" id="A0A6J2SY02"/>
<evidence type="ECO:0000256" key="1">
    <source>
        <dbReference type="ARBA" id="ARBA00007447"/>
    </source>
</evidence>
<dbReference type="PANTHER" id="PTHR47966">
    <property type="entry name" value="BETA-SITE APP-CLEAVING ENZYME, ISOFORM A-RELATED"/>
    <property type="match status" value="1"/>
</dbReference>